<dbReference type="EMBL" id="KV878686">
    <property type="protein sequence ID" value="OJJ70487.1"/>
    <property type="molecule type" value="Genomic_DNA"/>
</dbReference>
<proteinExistence type="predicted"/>
<name>A0A1L9UFN9_ASPBC</name>
<gene>
    <name evidence="2" type="ORF">ASPBRDRAFT_31385</name>
</gene>
<feature type="region of interest" description="Disordered" evidence="1">
    <location>
        <begin position="95"/>
        <end position="120"/>
    </location>
</feature>
<evidence type="ECO:0000256" key="1">
    <source>
        <dbReference type="SAM" id="MobiDB-lite"/>
    </source>
</evidence>
<reference evidence="3" key="1">
    <citation type="journal article" date="2017" name="Genome Biol.">
        <title>Comparative genomics reveals high biological diversity and specific adaptations in the industrially and medically important fungal genus Aspergillus.</title>
        <authorList>
            <person name="de Vries R.P."/>
            <person name="Riley R."/>
            <person name="Wiebenga A."/>
            <person name="Aguilar-Osorio G."/>
            <person name="Amillis S."/>
            <person name="Uchima C.A."/>
            <person name="Anderluh G."/>
            <person name="Asadollahi M."/>
            <person name="Askin M."/>
            <person name="Barry K."/>
            <person name="Battaglia E."/>
            <person name="Bayram O."/>
            <person name="Benocci T."/>
            <person name="Braus-Stromeyer S.A."/>
            <person name="Caldana C."/>
            <person name="Canovas D."/>
            <person name="Cerqueira G.C."/>
            <person name="Chen F."/>
            <person name="Chen W."/>
            <person name="Choi C."/>
            <person name="Clum A."/>
            <person name="Dos Santos R.A."/>
            <person name="Damasio A.R."/>
            <person name="Diallinas G."/>
            <person name="Emri T."/>
            <person name="Fekete E."/>
            <person name="Flipphi M."/>
            <person name="Freyberg S."/>
            <person name="Gallo A."/>
            <person name="Gournas C."/>
            <person name="Habgood R."/>
            <person name="Hainaut M."/>
            <person name="Harispe M.L."/>
            <person name="Henrissat B."/>
            <person name="Hilden K.S."/>
            <person name="Hope R."/>
            <person name="Hossain A."/>
            <person name="Karabika E."/>
            <person name="Karaffa L."/>
            <person name="Karanyi Z."/>
            <person name="Krasevec N."/>
            <person name="Kuo A."/>
            <person name="Kusch H."/>
            <person name="LaButti K."/>
            <person name="Lagendijk E.L."/>
            <person name="Lapidus A."/>
            <person name="Levasseur A."/>
            <person name="Lindquist E."/>
            <person name="Lipzen A."/>
            <person name="Logrieco A.F."/>
            <person name="MacCabe A."/>
            <person name="Maekelae M.R."/>
            <person name="Malavazi I."/>
            <person name="Melin P."/>
            <person name="Meyer V."/>
            <person name="Mielnichuk N."/>
            <person name="Miskei M."/>
            <person name="Molnar A.P."/>
            <person name="Mule G."/>
            <person name="Ngan C.Y."/>
            <person name="Orejas M."/>
            <person name="Orosz E."/>
            <person name="Ouedraogo J.P."/>
            <person name="Overkamp K.M."/>
            <person name="Park H.-S."/>
            <person name="Perrone G."/>
            <person name="Piumi F."/>
            <person name="Punt P.J."/>
            <person name="Ram A.F."/>
            <person name="Ramon A."/>
            <person name="Rauscher S."/>
            <person name="Record E."/>
            <person name="Riano-Pachon D.M."/>
            <person name="Robert V."/>
            <person name="Roehrig J."/>
            <person name="Ruller R."/>
            <person name="Salamov A."/>
            <person name="Salih N.S."/>
            <person name="Samson R.A."/>
            <person name="Sandor E."/>
            <person name="Sanguinetti M."/>
            <person name="Schuetze T."/>
            <person name="Sepcic K."/>
            <person name="Shelest E."/>
            <person name="Sherlock G."/>
            <person name="Sophianopoulou V."/>
            <person name="Squina F.M."/>
            <person name="Sun H."/>
            <person name="Susca A."/>
            <person name="Todd R.B."/>
            <person name="Tsang A."/>
            <person name="Unkles S.E."/>
            <person name="van de Wiele N."/>
            <person name="van Rossen-Uffink D."/>
            <person name="Oliveira J.V."/>
            <person name="Vesth T.C."/>
            <person name="Visser J."/>
            <person name="Yu J.-H."/>
            <person name="Zhou M."/>
            <person name="Andersen M.R."/>
            <person name="Archer D.B."/>
            <person name="Baker S.E."/>
            <person name="Benoit I."/>
            <person name="Brakhage A.A."/>
            <person name="Braus G.H."/>
            <person name="Fischer R."/>
            <person name="Frisvad J.C."/>
            <person name="Goldman G.H."/>
            <person name="Houbraken J."/>
            <person name="Oakley B."/>
            <person name="Pocsi I."/>
            <person name="Scazzocchio C."/>
            <person name="Seiboth B."/>
            <person name="vanKuyk P.A."/>
            <person name="Wortman J."/>
            <person name="Dyer P.S."/>
            <person name="Grigoriev I.V."/>
        </authorList>
    </citation>
    <scope>NUCLEOTIDE SEQUENCE [LARGE SCALE GENOMIC DNA]</scope>
    <source>
        <strain evidence="3">CBS 101740 / IMI 381727 / IBT 21946</strain>
    </source>
</reference>
<evidence type="ECO:0000313" key="3">
    <source>
        <dbReference type="Proteomes" id="UP000184499"/>
    </source>
</evidence>
<dbReference type="Proteomes" id="UP000184499">
    <property type="component" value="Unassembled WGS sequence"/>
</dbReference>
<dbReference type="RefSeq" id="XP_067477735.1">
    <property type="nucleotide sequence ID" value="XM_067622893.1"/>
</dbReference>
<evidence type="ECO:0000313" key="2">
    <source>
        <dbReference type="EMBL" id="OJJ70487.1"/>
    </source>
</evidence>
<sequence length="120" mass="13318">MYYLPIWPSTSDAIPSDSEIIQEHPNSNYNIISIYTGHGSYDGEPRSKVACFGVEASATPSQQPPIPIKADCRDKGSGRFRTAHSCPEDGCDTLKKPRITSHGYHPVRRNPPDHNQPGLW</sequence>
<organism evidence="2 3">
    <name type="scientific">Aspergillus brasiliensis (strain CBS 101740 / IMI 381727 / IBT 21946)</name>
    <dbReference type="NCBI Taxonomy" id="767769"/>
    <lineage>
        <taxon>Eukaryota</taxon>
        <taxon>Fungi</taxon>
        <taxon>Dikarya</taxon>
        <taxon>Ascomycota</taxon>
        <taxon>Pezizomycotina</taxon>
        <taxon>Eurotiomycetes</taxon>
        <taxon>Eurotiomycetidae</taxon>
        <taxon>Eurotiales</taxon>
        <taxon>Aspergillaceae</taxon>
        <taxon>Aspergillus</taxon>
        <taxon>Aspergillus subgen. Circumdati</taxon>
    </lineage>
</organism>
<accession>A0A1L9UFN9</accession>
<keyword evidence="3" id="KW-1185">Reference proteome</keyword>
<protein>
    <submittedName>
        <fullName evidence="2">Uncharacterized protein</fullName>
    </submittedName>
</protein>
<dbReference type="AlphaFoldDB" id="A0A1L9UFN9"/>
<dbReference type="VEuPathDB" id="FungiDB:ASPBRDRAFT_31385"/>
<dbReference type="GeneID" id="93575381"/>